<keyword evidence="2" id="KW-1185">Reference proteome</keyword>
<sequence>MFCIPDCGFFQARLGSHPTATWRGILAAKHLLQLGVRWRVGNGRSINVRTDPWLPSAGSFKTFTPPISGLNTLKVESLIYPDYCGWRNDVINSLFWKVDIERILKIPLGNLCWERRIRDTKKKAPAQRK</sequence>
<accession>A0A2G9FZ47</accession>
<dbReference type="EMBL" id="NKXS01008496">
    <property type="protein sequence ID" value="PIM98337.1"/>
    <property type="molecule type" value="Genomic_DNA"/>
</dbReference>
<comment type="caution">
    <text evidence="1">The sequence shown here is derived from an EMBL/GenBank/DDBJ whole genome shotgun (WGS) entry which is preliminary data.</text>
</comment>
<dbReference type="Proteomes" id="UP000231279">
    <property type="component" value="Unassembled WGS sequence"/>
</dbReference>
<evidence type="ECO:0000313" key="2">
    <source>
        <dbReference type="Proteomes" id="UP000231279"/>
    </source>
</evidence>
<proteinExistence type="predicted"/>
<evidence type="ECO:0000313" key="1">
    <source>
        <dbReference type="EMBL" id="PIM98337.1"/>
    </source>
</evidence>
<organism evidence="1 2">
    <name type="scientific">Handroanthus impetiginosus</name>
    <dbReference type="NCBI Taxonomy" id="429701"/>
    <lineage>
        <taxon>Eukaryota</taxon>
        <taxon>Viridiplantae</taxon>
        <taxon>Streptophyta</taxon>
        <taxon>Embryophyta</taxon>
        <taxon>Tracheophyta</taxon>
        <taxon>Spermatophyta</taxon>
        <taxon>Magnoliopsida</taxon>
        <taxon>eudicotyledons</taxon>
        <taxon>Gunneridae</taxon>
        <taxon>Pentapetalae</taxon>
        <taxon>asterids</taxon>
        <taxon>lamiids</taxon>
        <taxon>Lamiales</taxon>
        <taxon>Bignoniaceae</taxon>
        <taxon>Crescentiina</taxon>
        <taxon>Tabebuia alliance</taxon>
        <taxon>Handroanthus</taxon>
    </lineage>
</organism>
<dbReference type="STRING" id="429701.A0A2G9FZ47"/>
<gene>
    <name evidence="1" type="ORF">CDL12_29184</name>
</gene>
<dbReference type="AlphaFoldDB" id="A0A2G9FZ47"/>
<reference evidence="2" key="1">
    <citation type="journal article" date="2018" name="Gigascience">
        <title>Genome assembly of the Pink Ipe (Handroanthus impetiginosus, Bignoniaceae), a highly valued, ecologically keystone Neotropical timber forest tree.</title>
        <authorList>
            <person name="Silva-Junior O.B."/>
            <person name="Grattapaglia D."/>
            <person name="Novaes E."/>
            <person name="Collevatti R.G."/>
        </authorList>
    </citation>
    <scope>NUCLEOTIDE SEQUENCE [LARGE SCALE GENOMIC DNA]</scope>
    <source>
        <strain evidence="2">cv. UFG-1</strain>
    </source>
</reference>
<name>A0A2G9FZ47_9LAMI</name>
<dbReference type="OrthoDB" id="914174at2759"/>
<protein>
    <submittedName>
        <fullName evidence="1">Uncharacterized protein</fullName>
    </submittedName>
</protein>